<evidence type="ECO:0000256" key="3">
    <source>
        <dbReference type="ARBA" id="ARBA00022692"/>
    </source>
</evidence>
<keyword evidence="5" id="KW-1133">Transmembrane helix</keyword>
<comment type="caution">
    <text evidence="9">The sequence shown here is derived from an EMBL/GenBank/DDBJ whole genome shotgun (WGS) entry which is preliminary data.</text>
</comment>
<dbReference type="Pfam" id="PF02416">
    <property type="entry name" value="TatA_B_E"/>
    <property type="match status" value="1"/>
</dbReference>
<keyword evidence="7" id="KW-0472">Membrane</keyword>
<dbReference type="GO" id="GO:0016020">
    <property type="term" value="C:membrane"/>
    <property type="evidence" value="ECO:0007669"/>
    <property type="project" value="UniProtKB-ARBA"/>
</dbReference>
<keyword evidence="8" id="KW-0175">Coiled coil</keyword>
<keyword evidence="3" id="KW-0812">Transmembrane</keyword>
<evidence type="ECO:0000256" key="2">
    <source>
        <dbReference type="ARBA" id="ARBA00022448"/>
    </source>
</evidence>
<evidence type="ECO:0000256" key="8">
    <source>
        <dbReference type="SAM" id="Coils"/>
    </source>
</evidence>
<keyword evidence="6" id="KW-0811">Translocation</keyword>
<dbReference type="InterPro" id="IPR003369">
    <property type="entry name" value="TatA/B/E"/>
</dbReference>
<evidence type="ECO:0000313" key="9">
    <source>
        <dbReference type="EMBL" id="KKQ67626.1"/>
    </source>
</evidence>
<gene>
    <name evidence="9" type="ORF">US90_C0033G0005</name>
</gene>
<evidence type="ECO:0000256" key="5">
    <source>
        <dbReference type="ARBA" id="ARBA00022989"/>
    </source>
</evidence>
<evidence type="ECO:0000256" key="7">
    <source>
        <dbReference type="ARBA" id="ARBA00023136"/>
    </source>
</evidence>
<evidence type="ECO:0000313" key="10">
    <source>
        <dbReference type="Proteomes" id="UP000034406"/>
    </source>
</evidence>
<dbReference type="EMBL" id="LBUT01000033">
    <property type="protein sequence ID" value="KKQ67626.1"/>
    <property type="molecule type" value="Genomic_DNA"/>
</dbReference>
<evidence type="ECO:0000256" key="4">
    <source>
        <dbReference type="ARBA" id="ARBA00022927"/>
    </source>
</evidence>
<keyword evidence="2" id="KW-0813">Transport</keyword>
<dbReference type="GO" id="GO:0015031">
    <property type="term" value="P:protein transport"/>
    <property type="evidence" value="ECO:0007669"/>
    <property type="project" value="UniProtKB-KW"/>
</dbReference>
<dbReference type="PANTHER" id="PTHR42982:SF1">
    <property type="entry name" value="SEC-INDEPENDENT PROTEIN TRANSLOCASE PROTEIN TATA"/>
    <property type="match status" value="1"/>
</dbReference>
<keyword evidence="4" id="KW-0653">Protein transport</keyword>
<reference evidence="9 10" key="1">
    <citation type="journal article" date="2015" name="Nature">
        <title>rRNA introns, odd ribosomes, and small enigmatic genomes across a large radiation of phyla.</title>
        <authorList>
            <person name="Brown C.T."/>
            <person name="Hug L.A."/>
            <person name="Thomas B.C."/>
            <person name="Sharon I."/>
            <person name="Castelle C.J."/>
            <person name="Singh A."/>
            <person name="Wilkins M.J."/>
            <person name="Williams K.H."/>
            <person name="Banfield J.F."/>
        </authorList>
    </citation>
    <scope>NUCLEOTIDE SEQUENCE [LARGE SCALE GENOMIC DNA]</scope>
</reference>
<comment type="subcellular location">
    <subcellularLocation>
        <location evidence="1">Membrane</location>
        <topology evidence="1">Single-pass membrane protein</topology>
    </subcellularLocation>
</comment>
<proteinExistence type="predicted"/>
<name>A0A0G0MRU8_9BACT</name>
<dbReference type="AlphaFoldDB" id="A0A0G0MRU8"/>
<dbReference type="PANTHER" id="PTHR42982">
    <property type="entry name" value="SEC-INDEPENDENT PROTEIN TRANSLOCASE PROTEIN TATA"/>
    <property type="match status" value="1"/>
</dbReference>
<dbReference type="Gene3D" id="1.20.5.3310">
    <property type="match status" value="1"/>
</dbReference>
<feature type="coiled-coil region" evidence="8">
    <location>
        <begin position="33"/>
        <end position="60"/>
    </location>
</feature>
<organism evidence="9 10">
    <name type="scientific">Candidatus Shapirobacteria bacterium GW2011_GWE2_38_30</name>
    <dbReference type="NCBI Taxonomy" id="1618490"/>
    <lineage>
        <taxon>Bacteria</taxon>
        <taxon>Candidatus Shapironibacteriota</taxon>
    </lineage>
</organism>
<dbReference type="Proteomes" id="UP000034406">
    <property type="component" value="Unassembled WGS sequence"/>
</dbReference>
<evidence type="ECO:0000256" key="1">
    <source>
        <dbReference type="ARBA" id="ARBA00004167"/>
    </source>
</evidence>
<dbReference type="STRING" id="1618490.US90_C0033G0005"/>
<evidence type="ECO:0000256" key="6">
    <source>
        <dbReference type="ARBA" id="ARBA00023010"/>
    </source>
</evidence>
<accession>A0A0G0MRU8</accession>
<sequence>MFNNIGLTEILIFLLILLLLFGGKKVSELAKGAGQAGKELKNINKELKDVKKDINKEDES</sequence>
<protein>
    <submittedName>
        <fullName evidence="9">Sec-independent protein translocase protein TatA</fullName>
    </submittedName>
</protein>